<reference evidence="2 3" key="1">
    <citation type="submission" date="2012-04" db="EMBL/GenBank/DDBJ databases">
        <title>The Genome Sequence of Bartonella koehlerae C-29.</title>
        <authorList>
            <consortium name="The Broad Institute Genome Sequencing Platform"/>
            <consortium name="The Broad Institute Genome Sequencing Center for Infectious Disease"/>
            <person name="Feldgarden M."/>
            <person name="Kirby J."/>
            <person name="Kosoy M."/>
            <person name="Birtles R."/>
            <person name="Probert W.S."/>
            <person name="Chiaraviglio L."/>
            <person name="Walker B."/>
            <person name="Young S.K."/>
            <person name="Zeng Q."/>
            <person name="Gargeya S."/>
            <person name="Fitzgerald M."/>
            <person name="Haas B."/>
            <person name="Abouelleil A."/>
            <person name="Alvarado L."/>
            <person name="Arachchi H.M."/>
            <person name="Berlin A.M."/>
            <person name="Chapman S.B."/>
            <person name="Goldberg J."/>
            <person name="Griggs A."/>
            <person name="Gujja S."/>
            <person name="Hansen M."/>
            <person name="Howarth C."/>
            <person name="Imamovic A."/>
            <person name="Larimer J."/>
            <person name="McCowen C."/>
            <person name="Montmayeur A."/>
            <person name="Murphy C."/>
            <person name="Neiman D."/>
            <person name="Pearson M."/>
            <person name="Priest M."/>
            <person name="Roberts A."/>
            <person name="Saif S."/>
            <person name="Shea T."/>
            <person name="Sisk P."/>
            <person name="Sykes S."/>
            <person name="Wortman J."/>
            <person name="Nusbaum C."/>
            <person name="Birren B."/>
        </authorList>
    </citation>
    <scope>NUCLEOTIDE SEQUENCE [LARGE SCALE GENOMIC DNA]</scope>
    <source>
        <strain evidence="2 3">C-29</strain>
    </source>
</reference>
<dbReference type="Proteomes" id="UP000027015">
    <property type="component" value="Unassembled WGS sequence"/>
</dbReference>
<accession>A0A067WCA7</accession>
<evidence type="ECO:0000313" key="3">
    <source>
        <dbReference type="Proteomes" id="UP000027015"/>
    </source>
</evidence>
<sequence>MKRIVLTAALFSIFSSVLSPVTANALPVGNSWGTKSDAIVGQLVTKNGFGDREKKILQEIIVPERKNLFTYNNDKFKIQKKYHAILRAMGMRNGCMDLDPKEYSGQKWMLCSIN</sequence>
<keyword evidence="3" id="KW-1185">Reference proteome</keyword>
<dbReference type="EMBL" id="AHPL01000001">
    <property type="protein sequence ID" value="KEC56546.1"/>
    <property type="molecule type" value="Genomic_DNA"/>
</dbReference>
<dbReference type="HOGENOM" id="CLU_142706_0_0_5"/>
<feature type="chain" id="PRO_5001649790" evidence="1">
    <location>
        <begin position="26"/>
        <end position="114"/>
    </location>
</feature>
<organism evidence="2 3">
    <name type="scientific">Bartonella koehlerae C-29</name>
    <dbReference type="NCBI Taxonomy" id="1134510"/>
    <lineage>
        <taxon>Bacteria</taxon>
        <taxon>Pseudomonadati</taxon>
        <taxon>Pseudomonadota</taxon>
        <taxon>Alphaproteobacteria</taxon>
        <taxon>Hyphomicrobiales</taxon>
        <taxon>Bartonellaceae</taxon>
        <taxon>Bartonella</taxon>
    </lineage>
</organism>
<dbReference type="eggNOG" id="ENOG503140N">
    <property type="taxonomic scope" value="Bacteria"/>
</dbReference>
<dbReference type="RefSeq" id="WP_051665502.1">
    <property type="nucleotide sequence ID" value="NZ_CADEAH010000002.1"/>
</dbReference>
<name>A0A067WCA7_9HYPH</name>
<evidence type="ECO:0000256" key="1">
    <source>
        <dbReference type="SAM" id="SignalP"/>
    </source>
</evidence>
<keyword evidence="1" id="KW-0732">Signal</keyword>
<evidence type="ECO:0000313" key="2">
    <source>
        <dbReference type="EMBL" id="KEC56546.1"/>
    </source>
</evidence>
<gene>
    <name evidence="2" type="ORF">O9A_00040</name>
</gene>
<protein>
    <submittedName>
        <fullName evidence="2">Uncharacterized protein</fullName>
    </submittedName>
</protein>
<dbReference type="AlphaFoldDB" id="A0A067WCA7"/>
<proteinExistence type="predicted"/>
<dbReference type="OrthoDB" id="7923628at2"/>
<feature type="signal peptide" evidence="1">
    <location>
        <begin position="1"/>
        <end position="25"/>
    </location>
</feature>
<comment type="caution">
    <text evidence="2">The sequence shown here is derived from an EMBL/GenBank/DDBJ whole genome shotgun (WGS) entry which is preliminary data.</text>
</comment>